<accession>A0A5C3F280</accession>
<proteinExistence type="predicted"/>
<reference evidence="1 2" key="1">
    <citation type="submission" date="2018-03" db="EMBL/GenBank/DDBJ databases">
        <authorList>
            <person name="Guldener U."/>
        </authorList>
    </citation>
    <scope>NUCLEOTIDE SEQUENCE [LARGE SCALE GENOMIC DNA]</scope>
    <source>
        <strain evidence="1 2">DAOM196992</strain>
    </source>
</reference>
<dbReference type="Proteomes" id="UP000323386">
    <property type="component" value="Unassembled WGS sequence"/>
</dbReference>
<sequence>MHRLSPCLSATACLKTLHCYTSEICRHCATALCPPRRLAVSGGADRSATLRDTRPRLQLHYDSLARWLQDFVARPGSLAAINVRKERRLSSEQLADISDGSRWKQASACLNGDGINLALGLSIDRFKPYKTSSASCSCGPMFVTILNLPPELWYRLLRPLVDNLLVLESGIDVKINGKSITLRARLVLFTGGTLAWIKIGGFCGHALKGRF</sequence>
<gene>
    <name evidence="1" type="ORF">PSFLO_03582</name>
</gene>
<evidence type="ECO:0000313" key="1">
    <source>
        <dbReference type="EMBL" id="SPO38105.1"/>
    </source>
</evidence>
<organism evidence="1 2">
    <name type="scientific">Pseudozyma flocculosa</name>
    <dbReference type="NCBI Taxonomy" id="84751"/>
    <lineage>
        <taxon>Eukaryota</taxon>
        <taxon>Fungi</taxon>
        <taxon>Dikarya</taxon>
        <taxon>Basidiomycota</taxon>
        <taxon>Ustilaginomycotina</taxon>
        <taxon>Ustilaginomycetes</taxon>
        <taxon>Ustilaginales</taxon>
        <taxon>Ustilaginaceae</taxon>
        <taxon>Pseudozyma</taxon>
    </lineage>
</organism>
<evidence type="ECO:0000313" key="2">
    <source>
        <dbReference type="Proteomes" id="UP000323386"/>
    </source>
</evidence>
<name>A0A5C3F280_9BASI</name>
<protein>
    <submittedName>
        <fullName evidence="1">Uncharacterized protein</fullName>
    </submittedName>
</protein>
<dbReference type="AlphaFoldDB" id="A0A5C3F280"/>
<keyword evidence="2" id="KW-1185">Reference proteome</keyword>
<dbReference type="EMBL" id="OOIP01000009">
    <property type="protein sequence ID" value="SPO38105.1"/>
    <property type="molecule type" value="Genomic_DNA"/>
</dbReference>
<dbReference type="OrthoDB" id="3239894at2759"/>